<keyword evidence="3" id="KW-1185">Reference proteome</keyword>
<dbReference type="STRING" id="1123282.SAMN02745823_01979"/>
<proteinExistence type="inferred from homology"/>
<accession>A0A1M5XRL3</accession>
<dbReference type="InterPro" id="IPR015867">
    <property type="entry name" value="N-reg_PII/ATP_PRibTrfase_C"/>
</dbReference>
<dbReference type="GO" id="GO:0005829">
    <property type="term" value="C:cytosol"/>
    <property type="evidence" value="ECO:0007669"/>
    <property type="project" value="TreeGrafter"/>
</dbReference>
<dbReference type="GO" id="GO:0016799">
    <property type="term" value="F:hydrolase activity, hydrolyzing N-glycosyl compounds"/>
    <property type="evidence" value="ECO:0007669"/>
    <property type="project" value="TreeGrafter"/>
</dbReference>
<gene>
    <name evidence="2" type="ORF">SAMN02745823_01979</name>
</gene>
<dbReference type="Gene3D" id="3.30.70.120">
    <property type="match status" value="1"/>
</dbReference>
<dbReference type="InterPro" id="IPR031100">
    <property type="entry name" value="LOG_fam"/>
</dbReference>
<sequence>MNKVICVYSSSSNTIDPSYFGAAAELGREIGRRGHAFLYGGGLTGLMGESARAAHENGGRVIGVIPEALNEKGIVYESCDELVVTESMRERKARMDARSDAFIALPGGFGTIEEIMEIITLKQLRYHNKPIVILNVNGYYSHLLKQIDAVVDQQFAKPACFDLYLVTESVTEALEYIERYVPTGYEERWLTDVEPAVETESRPKGGGPADFEYCKIEVYIPKTHLALLKDALRSADAGHIGNYDCCLSYSDSTGCWRALPGSSPYQGDFNVICEADEYRVEAICLTSKVEETIRAVKEIHPYEQPVINAIPLYRTGF</sequence>
<dbReference type="Gene3D" id="3.40.50.450">
    <property type="match status" value="1"/>
</dbReference>
<dbReference type="GO" id="GO:0009691">
    <property type="term" value="P:cytokinin biosynthetic process"/>
    <property type="evidence" value="ECO:0007669"/>
    <property type="project" value="InterPro"/>
</dbReference>
<organism evidence="2 3">
    <name type="scientific">Sporobacter termitidis DSM 10068</name>
    <dbReference type="NCBI Taxonomy" id="1123282"/>
    <lineage>
        <taxon>Bacteria</taxon>
        <taxon>Bacillati</taxon>
        <taxon>Bacillota</taxon>
        <taxon>Clostridia</taxon>
        <taxon>Eubacteriales</taxon>
        <taxon>Oscillospiraceae</taxon>
        <taxon>Sporobacter</taxon>
    </lineage>
</organism>
<dbReference type="SUPFAM" id="SSF102705">
    <property type="entry name" value="NIF3 (NGG1p interacting factor 3)-like"/>
    <property type="match status" value="1"/>
</dbReference>
<reference evidence="2 3" key="1">
    <citation type="submission" date="2016-11" db="EMBL/GenBank/DDBJ databases">
        <authorList>
            <person name="Jaros S."/>
            <person name="Januszkiewicz K."/>
            <person name="Wedrychowicz H."/>
        </authorList>
    </citation>
    <scope>NUCLEOTIDE SEQUENCE [LARGE SCALE GENOMIC DNA]</scope>
    <source>
        <strain evidence="2 3">DSM 10068</strain>
    </source>
</reference>
<dbReference type="PANTHER" id="PTHR31223">
    <property type="entry name" value="LOG FAMILY PROTEIN YJL055W"/>
    <property type="match status" value="1"/>
</dbReference>
<evidence type="ECO:0000256" key="1">
    <source>
        <dbReference type="ARBA" id="ARBA00006763"/>
    </source>
</evidence>
<protein>
    <submittedName>
        <fullName evidence="2">TIGR00725 family protein/TIGR00730 family protein</fullName>
    </submittedName>
</protein>
<dbReference type="InterPro" id="IPR036069">
    <property type="entry name" value="DUF34/NIF3_sf"/>
</dbReference>
<dbReference type="AlphaFoldDB" id="A0A1M5XRL3"/>
<dbReference type="RefSeq" id="WP_073078335.1">
    <property type="nucleotide sequence ID" value="NZ_FQXV01000006.1"/>
</dbReference>
<dbReference type="NCBIfam" id="TIGR00730">
    <property type="entry name" value="Rossman fold protein, TIGR00730 family"/>
    <property type="match status" value="1"/>
</dbReference>
<evidence type="ECO:0000313" key="3">
    <source>
        <dbReference type="Proteomes" id="UP000183995"/>
    </source>
</evidence>
<name>A0A1M5XRL3_9FIRM</name>
<dbReference type="InterPro" id="IPR005269">
    <property type="entry name" value="LOG"/>
</dbReference>
<dbReference type="Proteomes" id="UP000183995">
    <property type="component" value="Unassembled WGS sequence"/>
</dbReference>
<comment type="similarity">
    <text evidence="1">Belongs to the LOG family.</text>
</comment>
<evidence type="ECO:0000313" key="2">
    <source>
        <dbReference type="EMBL" id="SHI02461.1"/>
    </source>
</evidence>
<dbReference type="Pfam" id="PF03641">
    <property type="entry name" value="Lysine_decarbox"/>
    <property type="match status" value="1"/>
</dbReference>
<dbReference type="SUPFAM" id="SSF102405">
    <property type="entry name" value="MCP/YpsA-like"/>
    <property type="match status" value="1"/>
</dbReference>
<dbReference type="PANTHER" id="PTHR31223:SF70">
    <property type="entry name" value="LOG FAMILY PROTEIN YJL055W"/>
    <property type="match status" value="1"/>
</dbReference>
<dbReference type="EMBL" id="FQXV01000006">
    <property type="protein sequence ID" value="SHI02461.1"/>
    <property type="molecule type" value="Genomic_DNA"/>
</dbReference>